<dbReference type="InterPro" id="IPR036412">
    <property type="entry name" value="HAD-like_sf"/>
</dbReference>
<proteinExistence type="inferred from homology"/>
<name>A0A2S2NEC0_SCHGA</name>
<dbReference type="GO" id="GO:0046872">
    <property type="term" value="F:metal ion binding"/>
    <property type="evidence" value="ECO:0007669"/>
    <property type="project" value="UniProtKB-KW"/>
</dbReference>
<dbReference type="Gene3D" id="3.40.50.1000">
    <property type="entry name" value="HAD superfamily/HAD-like"/>
    <property type="match status" value="1"/>
</dbReference>
<protein>
    <recommendedName>
        <fullName evidence="6">5'-nucleotidase domain-containing protein 1</fullName>
    </recommendedName>
</protein>
<evidence type="ECO:0000256" key="6">
    <source>
        <dbReference type="ARBA" id="ARBA00069357"/>
    </source>
</evidence>
<organism evidence="7">
    <name type="scientific">Schizaphis graminum</name>
    <name type="common">Green bug aphid</name>
    <dbReference type="NCBI Taxonomy" id="13262"/>
    <lineage>
        <taxon>Eukaryota</taxon>
        <taxon>Metazoa</taxon>
        <taxon>Ecdysozoa</taxon>
        <taxon>Arthropoda</taxon>
        <taxon>Hexapoda</taxon>
        <taxon>Insecta</taxon>
        <taxon>Pterygota</taxon>
        <taxon>Neoptera</taxon>
        <taxon>Paraneoptera</taxon>
        <taxon>Hemiptera</taxon>
        <taxon>Sternorrhyncha</taxon>
        <taxon>Aphidomorpha</taxon>
        <taxon>Aphidoidea</taxon>
        <taxon>Aphididae</taxon>
        <taxon>Aphidini</taxon>
        <taxon>Schizaphis</taxon>
    </lineage>
</organism>
<evidence type="ECO:0000256" key="5">
    <source>
        <dbReference type="ARBA" id="ARBA00022990"/>
    </source>
</evidence>
<keyword evidence="4" id="KW-0460">Magnesium</keyword>
<dbReference type="InterPro" id="IPR008380">
    <property type="entry name" value="HAD-SF_hydro_IG_5-nucl"/>
</dbReference>
<dbReference type="FunFam" id="3.40.50.1000:FF:000086">
    <property type="entry name" value="LD24878p"/>
    <property type="match status" value="1"/>
</dbReference>
<sequence length="431" mass="49518">MTETFNLSDYDCIGFDLDNTICEYRIGPMVQMIYDVLIDYLIKNCNYSANHLRQPVDFDFFQRGLILDAEKGNILKINGAGQILRAAHGTKFMSDEEIVSVYGPNRTWSVTDVFIQNFLETWNGPMSEKIRPLLDFFDIPVSLVFGRCIDGIDNVSRPQTYSVWPDVLKGLIYMYSRENFSANTGDYFPYLKSTPSLYYNKCPDYVLNWLKELKQTKKVFLISGSHVDYANFTATQSLGENWKDLFDIAVFYARKPGFFTANKPFYNTDSQMLNECNIVENIQFNNIYSQGNWNQLHDLFKKETGKSNPKCLYVGDNILQDVVAPAKFSGIDTIAVVEEMKLDSNDNDINPDNKMLRSNKWSSYLVDCDKRDTSIWTSFIANHGKLCIPSLKHLAKKPINFEFTPFTKSKAVLNGNGFFPFIPNSLYKIIK</sequence>
<evidence type="ECO:0000313" key="7">
    <source>
        <dbReference type="EMBL" id="MBY15574.1"/>
    </source>
</evidence>
<dbReference type="Pfam" id="PF05761">
    <property type="entry name" value="5_nucleotid"/>
    <property type="match status" value="1"/>
</dbReference>
<dbReference type="PANTHER" id="PTHR12103:SF38">
    <property type="entry name" value="5'-NUCLEOTIDASE DOMAIN-CONTAINING PROTEIN 1"/>
    <property type="match status" value="1"/>
</dbReference>
<dbReference type="InterPro" id="IPR023214">
    <property type="entry name" value="HAD_sf"/>
</dbReference>
<dbReference type="NCBIfam" id="TIGR02244">
    <property type="entry name" value="HAD-IG-Ncltidse"/>
    <property type="match status" value="1"/>
</dbReference>
<evidence type="ECO:0000256" key="1">
    <source>
        <dbReference type="ARBA" id="ARBA00009589"/>
    </source>
</evidence>
<comment type="similarity">
    <text evidence="1">Belongs to the 5'(3')-deoxyribonucleotidase family.</text>
</comment>
<dbReference type="AlphaFoldDB" id="A0A2S2NEC0"/>
<reference evidence="7" key="1">
    <citation type="submission" date="2018-04" db="EMBL/GenBank/DDBJ databases">
        <title>Transcriptome of Schizaphis graminum biotype I.</title>
        <authorList>
            <person name="Scully E.D."/>
            <person name="Geib S.M."/>
            <person name="Palmer N.A."/>
            <person name="Koch K."/>
            <person name="Bradshaw J."/>
            <person name="Heng-Moss T."/>
            <person name="Sarath G."/>
        </authorList>
    </citation>
    <scope>NUCLEOTIDE SEQUENCE</scope>
</reference>
<evidence type="ECO:0000256" key="2">
    <source>
        <dbReference type="ARBA" id="ARBA00022723"/>
    </source>
</evidence>
<evidence type="ECO:0000256" key="3">
    <source>
        <dbReference type="ARBA" id="ARBA00022801"/>
    </source>
</evidence>
<gene>
    <name evidence="7" type="primary">NT5DC1</name>
    <name evidence="7" type="ORF">g.136393</name>
</gene>
<keyword evidence="3" id="KW-0378">Hydrolase</keyword>
<accession>A0A2S2NEC0</accession>
<keyword evidence="2" id="KW-0479">Metal-binding</keyword>
<dbReference type="SUPFAM" id="SSF56784">
    <property type="entry name" value="HAD-like"/>
    <property type="match status" value="1"/>
</dbReference>
<dbReference type="PANTHER" id="PTHR12103">
    <property type="entry name" value="5'-NUCLEOTIDASE DOMAIN-CONTAINING"/>
    <property type="match status" value="1"/>
</dbReference>
<dbReference type="EMBL" id="GGMR01002955">
    <property type="protein sequence ID" value="MBY15574.1"/>
    <property type="molecule type" value="Transcribed_RNA"/>
</dbReference>
<dbReference type="GO" id="GO:0008253">
    <property type="term" value="F:5'-nucleotidase activity"/>
    <property type="evidence" value="ECO:0007669"/>
    <property type="project" value="TreeGrafter"/>
</dbReference>
<keyword evidence="5" id="KW-0007">Acetylation</keyword>
<evidence type="ECO:0000256" key="4">
    <source>
        <dbReference type="ARBA" id="ARBA00022842"/>
    </source>
</evidence>